<keyword evidence="1" id="KW-1133">Transmembrane helix</keyword>
<accession>A0ABW4Z2L9</accession>
<gene>
    <name evidence="2" type="ORF">ACFSNC_20730</name>
</gene>
<feature type="transmembrane region" description="Helical" evidence="1">
    <location>
        <begin position="7"/>
        <end position="27"/>
    </location>
</feature>
<dbReference type="Proteomes" id="UP001597299">
    <property type="component" value="Unassembled WGS sequence"/>
</dbReference>
<dbReference type="RefSeq" id="WP_213356214.1">
    <property type="nucleotide sequence ID" value="NZ_JAHBGB010000044.1"/>
</dbReference>
<keyword evidence="1" id="KW-0472">Membrane</keyword>
<comment type="caution">
    <text evidence="2">The sequence shown here is derived from an EMBL/GenBank/DDBJ whole genome shotgun (WGS) entry which is preliminary data.</text>
</comment>
<evidence type="ECO:0000256" key="1">
    <source>
        <dbReference type="SAM" id="Phobius"/>
    </source>
</evidence>
<evidence type="ECO:0000313" key="2">
    <source>
        <dbReference type="EMBL" id="MFD2142841.1"/>
    </source>
</evidence>
<reference evidence="3" key="1">
    <citation type="journal article" date="2019" name="Int. J. Syst. Evol. Microbiol.">
        <title>The Global Catalogue of Microorganisms (GCM) 10K type strain sequencing project: providing services to taxonomists for standard genome sequencing and annotation.</title>
        <authorList>
            <consortium name="The Broad Institute Genomics Platform"/>
            <consortium name="The Broad Institute Genome Sequencing Center for Infectious Disease"/>
            <person name="Wu L."/>
            <person name="Ma J."/>
        </authorList>
    </citation>
    <scope>NUCLEOTIDE SEQUENCE [LARGE SCALE GENOMIC DNA]</scope>
    <source>
        <strain evidence="3">CCM 7435</strain>
    </source>
</reference>
<dbReference type="EMBL" id="JBHUHD010000001">
    <property type="protein sequence ID" value="MFD2142841.1"/>
    <property type="molecule type" value="Genomic_DNA"/>
</dbReference>
<feature type="transmembrane region" description="Helical" evidence="1">
    <location>
        <begin position="33"/>
        <end position="52"/>
    </location>
</feature>
<keyword evidence="3" id="KW-1185">Reference proteome</keyword>
<keyword evidence="1" id="KW-0812">Transmembrane</keyword>
<protein>
    <submittedName>
        <fullName evidence="2">Uncharacterized protein</fullName>
    </submittedName>
</protein>
<proteinExistence type="predicted"/>
<evidence type="ECO:0000313" key="3">
    <source>
        <dbReference type="Proteomes" id="UP001597299"/>
    </source>
</evidence>
<organism evidence="2 3">
    <name type="scientific">Ancylobacter oerskovii</name>
    <dbReference type="NCBI Taxonomy" id="459519"/>
    <lineage>
        <taxon>Bacteria</taxon>
        <taxon>Pseudomonadati</taxon>
        <taxon>Pseudomonadota</taxon>
        <taxon>Alphaproteobacteria</taxon>
        <taxon>Hyphomicrobiales</taxon>
        <taxon>Xanthobacteraceae</taxon>
        <taxon>Ancylobacter</taxon>
    </lineage>
</organism>
<sequence length="55" mass="5472">MGGYGPYIAGVVLGLLVAFALSAVLGITGMAQLLLFGVLPALGGTVAERLVAGRR</sequence>
<name>A0ABW4Z2L9_9HYPH</name>